<proteinExistence type="predicted"/>
<keyword evidence="3 6" id="KW-0812">Transmembrane</keyword>
<evidence type="ECO:0000256" key="3">
    <source>
        <dbReference type="ARBA" id="ARBA00022692"/>
    </source>
</evidence>
<evidence type="ECO:0000256" key="1">
    <source>
        <dbReference type="ARBA" id="ARBA00004651"/>
    </source>
</evidence>
<dbReference type="InterPro" id="IPR050833">
    <property type="entry name" value="Poly_Biosynth_Transport"/>
</dbReference>
<evidence type="ECO:0000256" key="5">
    <source>
        <dbReference type="ARBA" id="ARBA00023136"/>
    </source>
</evidence>
<feature type="transmembrane region" description="Helical" evidence="6">
    <location>
        <begin position="364"/>
        <end position="383"/>
    </location>
</feature>
<dbReference type="Pfam" id="PF13440">
    <property type="entry name" value="Polysacc_synt_3"/>
    <property type="match status" value="1"/>
</dbReference>
<keyword evidence="4 6" id="KW-1133">Transmembrane helix</keyword>
<feature type="transmembrane region" description="Helical" evidence="6">
    <location>
        <begin position="120"/>
        <end position="140"/>
    </location>
</feature>
<feature type="transmembrane region" description="Helical" evidence="6">
    <location>
        <begin position="338"/>
        <end position="357"/>
    </location>
</feature>
<dbReference type="PANTHER" id="PTHR30250:SF28">
    <property type="entry name" value="POLYSACCHARIDE BIOSYNTHESIS PROTEIN"/>
    <property type="match status" value="1"/>
</dbReference>
<gene>
    <name evidence="7" type="ORF">MNB_SV-15-599</name>
</gene>
<dbReference type="EMBL" id="FRYL01000030">
    <property type="protein sequence ID" value="SHO81117.1"/>
    <property type="molecule type" value="Genomic_DNA"/>
</dbReference>
<reference evidence="7" key="1">
    <citation type="submission" date="2016-10" db="EMBL/GenBank/DDBJ databases">
        <authorList>
            <person name="de Groot N.N."/>
        </authorList>
    </citation>
    <scope>NUCLEOTIDE SEQUENCE</scope>
</reference>
<dbReference type="PANTHER" id="PTHR30250">
    <property type="entry name" value="PST FAMILY PREDICTED COLANIC ACID TRANSPORTER"/>
    <property type="match status" value="1"/>
</dbReference>
<accession>A0A1W1EJW2</accession>
<keyword evidence="5 6" id="KW-0472">Membrane</keyword>
<feature type="transmembrane region" description="Helical" evidence="6">
    <location>
        <begin position="303"/>
        <end position="326"/>
    </location>
</feature>
<keyword evidence="2" id="KW-1003">Cell membrane</keyword>
<evidence type="ECO:0000256" key="6">
    <source>
        <dbReference type="SAM" id="Phobius"/>
    </source>
</evidence>
<name>A0A1W1EJW2_9ZZZZ</name>
<comment type="subcellular location">
    <subcellularLocation>
        <location evidence="1">Cell membrane</location>
        <topology evidence="1">Multi-pass membrane protein</topology>
    </subcellularLocation>
</comment>
<feature type="transmembrane region" description="Helical" evidence="6">
    <location>
        <begin position="82"/>
        <end position="108"/>
    </location>
</feature>
<dbReference type="GO" id="GO:0005886">
    <property type="term" value="C:plasma membrane"/>
    <property type="evidence" value="ECO:0007669"/>
    <property type="project" value="UniProtKB-SubCell"/>
</dbReference>
<evidence type="ECO:0000256" key="2">
    <source>
        <dbReference type="ARBA" id="ARBA00022475"/>
    </source>
</evidence>
<protein>
    <submittedName>
        <fullName evidence="7">O-antigen flippase Wzx</fullName>
    </submittedName>
</protein>
<feature type="transmembrane region" description="Helical" evidence="6">
    <location>
        <begin position="45"/>
        <end position="62"/>
    </location>
</feature>
<evidence type="ECO:0000256" key="4">
    <source>
        <dbReference type="ARBA" id="ARBA00022989"/>
    </source>
</evidence>
<sequence length="421" mass="47062">MLNKLKPKSEFSRNVLTLMTGTTIAQAIPIAISPILTRIYTPEDFGVLALFVAVSSIFGSIANGRYEMAIMLPKKDEDAINIVALSIIISFFVSFIALLIVCFFNAQITTLLGNPQISSWLYFIPVTVLLTGIYQSFNYWSNRKKQYKRLATSRVIQSGTTASSNLGMGFGGFGSSGLILGGVLGQGVATAVLGKMIWGEDKYRLKELKRLKMLALIKRYKKLPIFNLPNSLIDGFRLSGISILIAKFFTISTLGQFSLAWKMLQTPISLISSSLSQVFFQKISSAKKNNLDSIVKKFITKSIVIALPIFMIIYFYAVDIFILVFGENWRLAGEIASILSPWLFLNFITAPMANLFIVLNRQEIVLIVSIFYMLVPISILFILNELGFIYVLELITLAMSLILLMYIGLVLFYTKKEKNVL</sequence>
<feature type="transmembrane region" description="Helical" evidence="6">
    <location>
        <begin position="389"/>
        <end position="413"/>
    </location>
</feature>
<feature type="transmembrane region" description="Helical" evidence="6">
    <location>
        <begin position="238"/>
        <end position="261"/>
    </location>
</feature>
<evidence type="ECO:0000313" key="7">
    <source>
        <dbReference type="EMBL" id="SHO81117.1"/>
    </source>
</evidence>
<organism evidence="7">
    <name type="scientific">hydrothermal vent metagenome</name>
    <dbReference type="NCBI Taxonomy" id="652676"/>
    <lineage>
        <taxon>unclassified sequences</taxon>
        <taxon>metagenomes</taxon>
        <taxon>ecological metagenomes</taxon>
    </lineage>
</organism>
<dbReference type="AlphaFoldDB" id="A0A1W1EJW2"/>
<feature type="transmembrane region" description="Helical" evidence="6">
    <location>
        <begin position="15"/>
        <end position="39"/>
    </location>
</feature>